<evidence type="ECO:0000256" key="2">
    <source>
        <dbReference type="PROSITE-ProRule" id="PRU00708"/>
    </source>
</evidence>
<dbReference type="EMBL" id="DS235048">
    <property type="protein sequence ID" value="EEB10986.1"/>
    <property type="molecule type" value="Genomic_DNA"/>
</dbReference>
<feature type="compositionally biased region" description="Basic and acidic residues" evidence="3">
    <location>
        <begin position="1165"/>
        <end position="1194"/>
    </location>
</feature>
<dbReference type="InterPro" id="IPR043153">
    <property type="entry name" value="DENN_C"/>
</dbReference>
<accession>E0VC80</accession>
<dbReference type="EnsemblMetazoa" id="PHUM080500-RA">
    <property type="protein sequence ID" value="PHUM080500-PA"/>
    <property type="gene ID" value="PHUM080500"/>
</dbReference>
<dbReference type="CTD" id="8231392"/>
<dbReference type="Gene3D" id="1.25.40.10">
    <property type="entry name" value="Tetratricopeptide repeat domain"/>
    <property type="match status" value="1"/>
</dbReference>
<dbReference type="Pfam" id="PF03456">
    <property type="entry name" value="uDENN"/>
    <property type="match status" value="1"/>
</dbReference>
<dbReference type="STRING" id="121224.E0VC80"/>
<dbReference type="FunCoup" id="E0VC80">
    <property type="interactions" value="765"/>
</dbReference>
<evidence type="ECO:0000313" key="7">
    <source>
        <dbReference type="EnsemblMetazoa" id="PHUM080500-PA"/>
    </source>
</evidence>
<evidence type="ECO:0000313" key="6">
    <source>
        <dbReference type="EMBL" id="EEB10986.1"/>
    </source>
</evidence>
<dbReference type="InterPro" id="IPR001194">
    <property type="entry name" value="cDENN_dom"/>
</dbReference>
<dbReference type="HOGENOM" id="CLU_003074_0_0_1"/>
<feature type="compositionally biased region" description="Basic and acidic residues" evidence="3">
    <location>
        <begin position="1338"/>
        <end position="1368"/>
    </location>
</feature>
<protein>
    <recommendedName>
        <fullName evidence="9">C-myc promoter-binding protein</fullName>
    </recommendedName>
</protein>
<dbReference type="InterPro" id="IPR023341">
    <property type="entry name" value="MABP"/>
</dbReference>
<dbReference type="SMART" id="SM00801">
    <property type="entry name" value="dDENN"/>
    <property type="match status" value="1"/>
</dbReference>
<feature type="compositionally biased region" description="Basic and acidic residues" evidence="3">
    <location>
        <begin position="1073"/>
        <end position="1086"/>
    </location>
</feature>
<feature type="region of interest" description="Disordered" evidence="3">
    <location>
        <begin position="1708"/>
        <end position="1760"/>
    </location>
</feature>
<dbReference type="RefSeq" id="XP_002423724.1">
    <property type="nucleotide sequence ID" value="XM_002423679.1"/>
</dbReference>
<dbReference type="SMART" id="SM00799">
    <property type="entry name" value="DENN"/>
    <property type="match status" value="1"/>
</dbReference>
<sequence>MAEESQVADYFVVAGLPDDPKPMDDYTDGTHLKQNQSLAPITDITVIFPSLGEICPEGWQVLDHTPTGLMADLNYGSLHSPEAYICYKRGRRKPPLVDIGILYENKDRILPDSEIVLKTPYDRIANVSNANSRTFLTYRRAKYDMPANELVVTNICVIITSKGEKAPHAFCVIKKNLNKGVFAQDVYLCYKKSMNRANLISYKPGILCRYPMWDRPDWKLHSNVPLFCLPMGATLEVWAPEASQPAPVFSTFVLTVSDAAEKIYGSAITFYERYPVEKLTEEQIAVLEKSLESEKSIFNSDLSSAVISGSHTFNVNKCICLLSHWPFFDTFEKFLRFLYELSTTGPHSVPIERYISNFLENVPFPSPQRPRILVQLSAKSKVVLYQPEDIPLPRSGAGFRELLSNLNSEDYLLVLLLILTEHKILVHSLRPNVLTSVVEALSMIMFPFKWQCPYIPLCPLGLAEVLHAPVPFLIGVDSRFFDMYDPPSDVTCIDLDTNNITLSEEKKNLSYKLLPRRAAKNLRYTLDALCKKSLVNDYAKMSSNMDDEDFTDSALRFMVKDKEQKLELEIQEAFLRFMATILKGYRSYLLPIIKAPTVGTTDPKSLFDLQGFLKSRDKNEHKFFVMLMKTQMFIRFIEERSFVSDNDAGLAFFDECTEKVEDTTYSRLLEFEEFEESHKSERTVFIPPPEPSGLSPGITYNYQGFNLDNSLFKSKDTKDILKVPLQENTPGSPMARRTKHEVKSAQKLARRKHSQSPQTWVKCLLTTCYSLWFIHLPSFVINDPSKSSVCLRIAYDLLVKIQKLKLNPTDEVCYRVMMQLFGVYSQPVLAVNLLSQMKSCGIQPNALTYGYYNRAVLEATWPSDQSHPSQLWSKLRNVIVGAALFRRGGHRVKNKLSEAESCLSIASVEKGDFLSELDKSMMKRKGSIMKPSQQNLRELISYQPLENSAGILMTGLKKSPPISRRQKSYTDFNLRLQQTSPSVADVNAVRLRRGSMSPTITENDTLKLLMRCDSFANDTSILEKHNRCNKINESNAAFTSKTLSVPRESSESLDITDDISLDESWSSTRKTSNKRESIKNDGKLDTPTRTRLISKLNCLGSDWNRNEWTASQDSIESAPFLDWLVVGNTENYKRSKENDENTNLKDYQIGKPVWKSSEGLLNADDVKRIPCKEPRNPRSASESREGSKNEEKKTLNCSQDNLKTTTTCSSLLNSSEDILDLASNPSQTDLLSCGDFKRSEDDIENAMERELNESKNSNLGQSLKTSPIRTPVTENDPLGALQSKDEINGTGNDVLTKLVDSKNFKNNSDSIEDCELLSSRMKYDLLIGGLFSHHPFKKKEGDHVGHSGGSRRRDSEKYIQEDGDHDGGSRVPKSATFHNGRDKETTKSKTIPRGSTSPTNVDKKNNFFKISNGKTVILQNETFFKFKESPFVRKSLQRSTTMPDTAAATTVSSSSSVASSLSSFSSNFKFSFSGSKKSNELLLSGFNTVKSAASSVAKKIEEVMSTNSTPVKSSNVLFSLIRLFRSHEYDEEESDCAVEKNATLDFESWGTNLKEFFGDGSRKGSSANLQPPCFEVEPVSEEILVESLYGKNAPFKNVDVQTAFVAVMTTCCKCNNCHSVLYDEEIIAGWTPDDSNLNTKCHFCEKPTLPFLSVTLYDHRGTDKGRKLSIQKPHLSQSFLNRNLTNSSLSVNATGSLIDIKNEIKETNDENASSSDGVDVVDDTSENKRDNNGNNNNNNKDDFAVAKRVEDKPSSSSSCEQIEINNEPYVAEPIIVPYLNPLVLRKELENILHHEGDQSLTKPSFVDQHPIVYWNMVWVFERINFTSHLPGLALKSSVVKKKQFIHRSWISDCDAGSISIKCLWDNPRLYEEIGQPMYLLWQDESSQSPLVNALVTDRMTMQKSVMQNIIASLRRDKLYDAMRLLINERTKIRHSHSLYRDILFLAIAACDRRNIILDSFDREYGVSYAKLKSEDILLLDCDKPPVSASYRNYFRPLLLSHQIN</sequence>
<evidence type="ECO:0000259" key="5">
    <source>
        <dbReference type="PROSITE" id="PS51498"/>
    </source>
</evidence>
<evidence type="ECO:0000256" key="1">
    <source>
        <dbReference type="ARBA" id="ARBA00022658"/>
    </source>
</evidence>
<dbReference type="PANTHER" id="PTHR12296">
    <property type="entry name" value="DENN DOMAIN-CONTAINING PROTEIN 4"/>
    <property type="match status" value="1"/>
</dbReference>
<name>E0VC80_PEDHC</name>
<gene>
    <name evidence="7" type="primary">8231392</name>
    <name evidence="6" type="ORF">Phum_PHUM080500</name>
</gene>
<dbReference type="SMART" id="SM00800">
    <property type="entry name" value="uDENN"/>
    <property type="match status" value="1"/>
</dbReference>
<feature type="domain" description="UDENN" evidence="4">
    <location>
        <begin position="186"/>
        <end position="648"/>
    </location>
</feature>
<feature type="domain" description="MABP" evidence="5">
    <location>
        <begin position="38"/>
        <end position="194"/>
    </location>
</feature>
<feature type="region of interest" description="Disordered" evidence="3">
    <location>
        <begin position="1336"/>
        <end position="1403"/>
    </location>
</feature>
<keyword evidence="8" id="KW-1185">Reference proteome</keyword>
<dbReference type="InterPro" id="IPR005112">
    <property type="entry name" value="dDENN_dom"/>
</dbReference>
<proteinExistence type="predicted"/>
<feature type="compositionally biased region" description="Basic and acidic residues" evidence="3">
    <location>
        <begin position="1739"/>
        <end position="1753"/>
    </location>
</feature>
<evidence type="ECO:0000256" key="3">
    <source>
        <dbReference type="SAM" id="MobiDB-lite"/>
    </source>
</evidence>
<feature type="compositionally biased region" description="Polar residues" evidence="3">
    <location>
        <begin position="1254"/>
        <end position="1268"/>
    </location>
</feature>
<dbReference type="PROSITE" id="PS51498">
    <property type="entry name" value="MABP"/>
    <property type="match status" value="1"/>
</dbReference>
<dbReference type="PROSITE" id="PS51375">
    <property type="entry name" value="PPR"/>
    <property type="match status" value="1"/>
</dbReference>
<feature type="region of interest" description="Disordered" evidence="3">
    <location>
        <begin position="1251"/>
        <end position="1286"/>
    </location>
</feature>
<dbReference type="InterPro" id="IPR002885">
    <property type="entry name" value="PPR_rpt"/>
</dbReference>
<dbReference type="OrthoDB" id="75250at2759"/>
<organism>
    <name type="scientific">Pediculus humanus subsp. corporis</name>
    <name type="common">Body louse</name>
    <dbReference type="NCBI Taxonomy" id="121224"/>
    <lineage>
        <taxon>Eukaryota</taxon>
        <taxon>Metazoa</taxon>
        <taxon>Ecdysozoa</taxon>
        <taxon>Arthropoda</taxon>
        <taxon>Hexapoda</taxon>
        <taxon>Insecta</taxon>
        <taxon>Pterygota</taxon>
        <taxon>Neoptera</taxon>
        <taxon>Paraneoptera</taxon>
        <taxon>Psocodea</taxon>
        <taxon>Troctomorpha</taxon>
        <taxon>Phthiraptera</taxon>
        <taxon>Anoplura</taxon>
        <taxon>Pediculidae</taxon>
        <taxon>Pediculus</taxon>
    </lineage>
</organism>
<dbReference type="KEGG" id="phu:Phum_PHUM080500"/>
<dbReference type="GO" id="GO:0032483">
    <property type="term" value="P:regulation of Rab protein signal transduction"/>
    <property type="evidence" value="ECO:0007669"/>
    <property type="project" value="TreeGrafter"/>
</dbReference>
<dbReference type="Gene3D" id="2.100.10.50">
    <property type="match status" value="1"/>
</dbReference>
<keyword evidence="1" id="KW-0344">Guanine-nucleotide releasing factor</keyword>
<feature type="region of interest" description="Disordered" evidence="3">
    <location>
        <begin position="1165"/>
        <end position="1198"/>
    </location>
</feature>
<dbReference type="OMA" id="LNKGMMG"/>
<dbReference type="InterPro" id="IPR051696">
    <property type="entry name" value="DENN_Domain_GEFs"/>
</dbReference>
<feature type="repeat" description="PPR" evidence="2">
    <location>
        <begin position="810"/>
        <end position="844"/>
    </location>
</feature>
<evidence type="ECO:0008006" key="9">
    <source>
        <dbReference type="Google" id="ProtNLM"/>
    </source>
</evidence>
<reference evidence="6" key="2">
    <citation type="submission" date="2007-04" db="EMBL/GenBank/DDBJ databases">
        <title>The genome of the human body louse.</title>
        <authorList>
            <consortium name="The Human Body Louse Genome Consortium"/>
            <person name="Kirkness E."/>
            <person name="Walenz B."/>
            <person name="Hass B."/>
            <person name="Bruggner R."/>
            <person name="Strausberg R."/>
        </authorList>
    </citation>
    <scope>NUCLEOTIDE SEQUENCE</scope>
    <source>
        <strain evidence="6">USDA</strain>
    </source>
</reference>
<reference evidence="6" key="1">
    <citation type="submission" date="2007-04" db="EMBL/GenBank/DDBJ databases">
        <title>Annotation of Pediculus humanus corporis strain USDA.</title>
        <authorList>
            <person name="Kirkness E."/>
            <person name="Hannick L."/>
            <person name="Hass B."/>
            <person name="Bruggner R."/>
            <person name="Lawson D."/>
            <person name="Bidwell S."/>
            <person name="Joardar V."/>
            <person name="Caler E."/>
            <person name="Walenz B."/>
            <person name="Inman J."/>
            <person name="Schobel S."/>
            <person name="Galinsky K."/>
            <person name="Amedeo P."/>
            <person name="Strausberg R."/>
        </authorList>
    </citation>
    <scope>NUCLEOTIDE SEQUENCE</scope>
    <source>
        <strain evidence="6">USDA</strain>
    </source>
</reference>
<feature type="region of interest" description="Disordered" evidence="3">
    <location>
        <begin position="1064"/>
        <end position="1086"/>
    </location>
</feature>
<dbReference type="Proteomes" id="UP000009046">
    <property type="component" value="Unassembled WGS sequence"/>
</dbReference>
<dbReference type="eggNOG" id="KOG2127">
    <property type="taxonomic scope" value="Eukaryota"/>
</dbReference>
<dbReference type="InterPro" id="IPR005113">
    <property type="entry name" value="uDENN_dom"/>
</dbReference>
<dbReference type="GO" id="GO:0031410">
    <property type="term" value="C:cytoplasmic vesicle"/>
    <property type="evidence" value="ECO:0007669"/>
    <property type="project" value="TreeGrafter"/>
</dbReference>
<dbReference type="InterPro" id="IPR011990">
    <property type="entry name" value="TPR-like_helical_dom_sf"/>
</dbReference>
<reference evidence="7" key="3">
    <citation type="submission" date="2021-02" db="UniProtKB">
        <authorList>
            <consortium name="EnsemblMetazoa"/>
        </authorList>
    </citation>
    <scope>IDENTIFICATION</scope>
    <source>
        <strain evidence="7">USDA</strain>
    </source>
</reference>
<dbReference type="Gene3D" id="3.40.50.11500">
    <property type="match status" value="1"/>
</dbReference>
<dbReference type="Pfam" id="PF02141">
    <property type="entry name" value="DENN"/>
    <property type="match status" value="1"/>
</dbReference>
<dbReference type="GeneID" id="8231392"/>
<dbReference type="Pfam" id="PF03455">
    <property type="entry name" value="dDENN"/>
    <property type="match status" value="1"/>
</dbReference>
<evidence type="ECO:0000259" key="4">
    <source>
        <dbReference type="PROSITE" id="PS50211"/>
    </source>
</evidence>
<dbReference type="PROSITE" id="PS50211">
    <property type="entry name" value="DENN"/>
    <property type="match status" value="1"/>
</dbReference>
<dbReference type="InParanoid" id="E0VC80"/>
<dbReference type="VEuPathDB" id="VectorBase:PHUM080500"/>
<dbReference type="EMBL" id="AAZO01000961">
    <property type="status" value="NOT_ANNOTATED_CDS"/>
    <property type="molecule type" value="Genomic_DNA"/>
</dbReference>
<dbReference type="InterPro" id="IPR037516">
    <property type="entry name" value="Tripartite_DENN"/>
</dbReference>
<evidence type="ECO:0000313" key="8">
    <source>
        <dbReference type="Proteomes" id="UP000009046"/>
    </source>
</evidence>
<dbReference type="GO" id="GO:0005085">
    <property type="term" value="F:guanyl-nucleotide exchange factor activity"/>
    <property type="evidence" value="ECO:0007669"/>
    <property type="project" value="UniProtKB-KW"/>
</dbReference>
<dbReference type="PANTHER" id="PTHR12296:SF30">
    <property type="entry name" value="DENN DOMAIN-CONTAINING PROTEIN CRAG"/>
    <property type="match status" value="1"/>
</dbReference>